<name>A0A1I7UHV2_9PELO</name>
<evidence type="ECO:0000313" key="2">
    <source>
        <dbReference type="WBParaSite" id="Csp11.Scaffold629.g9487.t1"/>
    </source>
</evidence>
<keyword evidence="1" id="KW-1185">Reference proteome</keyword>
<proteinExistence type="predicted"/>
<dbReference type="WBParaSite" id="Csp11.Scaffold629.g9487.t1">
    <property type="protein sequence ID" value="Csp11.Scaffold629.g9487.t1"/>
    <property type="gene ID" value="Csp11.Scaffold629.g9487"/>
</dbReference>
<reference evidence="2" key="1">
    <citation type="submission" date="2016-11" db="UniProtKB">
        <authorList>
            <consortium name="WormBaseParasite"/>
        </authorList>
    </citation>
    <scope>IDENTIFICATION</scope>
</reference>
<sequence length="83" mass="9837">MKLLTKVTILFGIIYFIWNISVNKCMQKETVTDSGDKLDEQFEDIFSEVEHLNDILKNEKKQIKTVLNETEHFINPVSFYRPK</sequence>
<dbReference type="AlphaFoldDB" id="A0A1I7UHV2"/>
<protein>
    <submittedName>
        <fullName evidence="2">Fam-b protein</fullName>
    </submittedName>
</protein>
<organism evidence="1 2">
    <name type="scientific">Caenorhabditis tropicalis</name>
    <dbReference type="NCBI Taxonomy" id="1561998"/>
    <lineage>
        <taxon>Eukaryota</taxon>
        <taxon>Metazoa</taxon>
        <taxon>Ecdysozoa</taxon>
        <taxon>Nematoda</taxon>
        <taxon>Chromadorea</taxon>
        <taxon>Rhabditida</taxon>
        <taxon>Rhabditina</taxon>
        <taxon>Rhabditomorpha</taxon>
        <taxon>Rhabditoidea</taxon>
        <taxon>Rhabditidae</taxon>
        <taxon>Peloderinae</taxon>
        <taxon>Caenorhabditis</taxon>
    </lineage>
</organism>
<evidence type="ECO:0000313" key="1">
    <source>
        <dbReference type="Proteomes" id="UP000095282"/>
    </source>
</evidence>
<dbReference type="Proteomes" id="UP000095282">
    <property type="component" value="Unplaced"/>
</dbReference>
<accession>A0A1I7UHV2</accession>